<evidence type="ECO:0000256" key="4">
    <source>
        <dbReference type="ARBA" id="ARBA00022448"/>
    </source>
</evidence>
<dbReference type="GO" id="GO:0006891">
    <property type="term" value="P:intra-Golgi vesicle-mediated transport"/>
    <property type="evidence" value="ECO:0007669"/>
    <property type="project" value="TreeGrafter"/>
</dbReference>
<evidence type="ECO:0000256" key="3">
    <source>
        <dbReference type="ARBA" id="ARBA00011775"/>
    </source>
</evidence>
<evidence type="ECO:0000256" key="5">
    <source>
        <dbReference type="ARBA" id="ARBA00022490"/>
    </source>
</evidence>
<dbReference type="GO" id="GO:0006886">
    <property type="term" value="P:intracellular protein transport"/>
    <property type="evidence" value="ECO:0007669"/>
    <property type="project" value="TreeGrafter"/>
</dbReference>
<organism evidence="14 15">
    <name type="scientific">Ostreococcus tauri</name>
    <name type="common">Marine green alga</name>
    <dbReference type="NCBI Taxonomy" id="70448"/>
    <lineage>
        <taxon>Eukaryota</taxon>
        <taxon>Viridiplantae</taxon>
        <taxon>Chlorophyta</taxon>
        <taxon>Mamiellophyceae</taxon>
        <taxon>Mamiellales</taxon>
        <taxon>Bathycoccaceae</taxon>
        <taxon>Ostreococcus</taxon>
    </lineage>
</organism>
<keyword evidence="7 12" id="KW-0653">Protein transport</keyword>
<dbReference type="Proteomes" id="UP000009170">
    <property type="component" value="Unassembled WGS sequence"/>
</dbReference>
<evidence type="ECO:0000313" key="15">
    <source>
        <dbReference type="Proteomes" id="UP000009170"/>
    </source>
</evidence>
<evidence type="ECO:0000256" key="12">
    <source>
        <dbReference type="RuleBase" id="RU366053"/>
    </source>
</evidence>
<dbReference type="InterPro" id="IPR022775">
    <property type="entry name" value="AP_mu_sigma_su"/>
</dbReference>
<comment type="function">
    <text evidence="11">The coatomer is a cytosolic protein complex that binds to dilysine motifs and reversibly associates with Golgi non-clathrin-coated vesicles, which further mediate biosynthetic protein transport from the ER, via the Golgi up to the trans Golgi network. Coatomer complex is required for budding from Golgi membranes, and is essential for the retrograde Golgi-to-ER transport of dilysine-tagged proteins. The zeta subunit may be involved in regulating the coat assembly and, hence, the rate of biosynthetic protein transport due to its association-dissociation properties with the coatomer complex.</text>
</comment>
<dbReference type="GO" id="GO:0006890">
    <property type="term" value="P:retrograde vesicle-mediated transport, Golgi to endoplasmic reticulum"/>
    <property type="evidence" value="ECO:0007669"/>
    <property type="project" value="UniProtKB-UniRule"/>
</dbReference>
<gene>
    <name evidence="14" type="ORF">OT_ostta02g01400</name>
</gene>
<protein>
    <recommendedName>
        <fullName evidence="12">Coatomer subunit zeta</fullName>
    </recommendedName>
</protein>
<evidence type="ECO:0000256" key="11">
    <source>
        <dbReference type="ARBA" id="ARBA00045555"/>
    </source>
</evidence>
<comment type="caution">
    <text evidence="14">The sequence shown here is derived from an EMBL/GenBank/DDBJ whole genome shotgun (WGS) entry which is preliminary data.</text>
</comment>
<comment type="subunit">
    <text evidence="3 12">Oligomeric complex that consists of at least the alpha, beta, beta', gamma, delta, epsilon and zeta subunits.</text>
</comment>
<keyword evidence="10 12" id="KW-0968">Cytoplasmic vesicle</keyword>
<sequence length="101" mass="11174">MIASQSENELIIVSILETLYDSLHNLLRGLVDKQSALENLDLVLLVIDELIDGGLILETDPNTISSRVAMSEDCIEHSLTEQTISQALASAREQLSRNLLR</sequence>
<evidence type="ECO:0000313" key="14">
    <source>
        <dbReference type="EMBL" id="CEG00978.1"/>
    </source>
</evidence>
<dbReference type="GO" id="GO:0030126">
    <property type="term" value="C:COPI vesicle coat"/>
    <property type="evidence" value="ECO:0007669"/>
    <property type="project" value="UniProtKB-UniRule"/>
</dbReference>
<dbReference type="InterPro" id="IPR039652">
    <property type="entry name" value="Coatomer_zeta"/>
</dbReference>
<dbReference type="InterPro" id="IPR011012">
    <property type="entry name" value="Longin-like_dom_sf"/>
</dbReference>
<keyword evidence="5 12" id="KW-0963">Cytoplasm</keyword>
<dbReference type="Pfam" id="PF01217">
    <property type="entry name" value="Clat_adaptor_s"/>
    <property type="match status" value="1"/>
</dbReference>
<dbReference type="RefSeq" id="XP_003074921.2">
    <property type="nucleotide sequence ID" value="XM_003074873.2"/>
</dbReference>
<keyword evidence="9 12" id="KW-0472">Membrane</keyword>
<keyword evidence="8 12" id="KW-0333">Golgi apparatus</keyword>
<dbReference type="InParanoid" id="A0A090M7G7"/>
<evidence type="ECO:0000256" key="9">
    <source>
        <dbReference type="ARBA" id="ARBA00023136"/>
    </source>
</evidence>
<evidence type="ECO:0000256" key="8">
    <source>
        <dbReference type="ARBA" id="ARBA00023034"/>
    </source>
</evidence>
<evidence type="ECO:0000256" key="2">
    <source>
        <dbReference type="ARBA" id="ARBA00006972"/>
    </source>
</evidence>
<dbReference type="FunCoup" id="A0A090M7G7">
    <property type="interactions" value="1530"/>
</dbReference>
<comment type="similarity">
    <text evidence="2 12">Belongs to the adaptor complexes small subunit family.</text>
</comment>
<dbReference type="KEGG" id="ota:OT_ostta02g01400"/>
<dbReference type="AlphaFoldDB" id="A0A090M7G7"/>
<evidence type="ECO:0000256" key="7">
    <source>
        <dbReference type="ARBA" id="ARBA00022927"/>
    </source>
</evidence>
<dbReference type="OrthoDB" id="10249988at2759"/>
<reference evidence="14 15" key="2">
    <citation type="journal article" date="2014" name="BMC Genomics">
        <title>An improved genome of the model marine alga Ostreococcus tauri unfolds by assessing Illumina de novo assemblies.</title>
        <authorList>
            <person name="Blanc-Mathieu R."/>
            <person name="Verhelst B."/>
            <person name="Derelle E."/>
            <person name="Rombauts S."/>
            <person name="Bouget F.Y."/>
            <person name="Carre I."/>
            <person name="Chateau A."/>
            <person name="Eyre-Walker A."/>
            <person name="Grimsley N."/>
            <person name="Moreau H."/>
            <person name="Piegu B."/>
            <person name="Rivals E."/>
            <person name="Schackwitz W."/>
            <person name="Van de Peer Y."/>
            <person name="Piganeau G."/>
        </authorList>
    </citation>
    <scope>NUCLEOTIDE SEQUENCE [LARGE SCALE GENOMIC DNA]</scope>
    <source>
        <strain evidence="15">OTTH 0595 / CCAP 157/2 / RCC745</strain>
    </source>
</reference>
<keyword evidence="6 12" id="KW-0931">ER-Golgi transport</keyword>
<keyword evidence="4 12" id="KW-0813">Transport</keyword>
<keyword evidence="15" id="KW-1185">Reference proteome</keyword>
<dbReference type="Gene3D" id="3.30.450.60">
    <property type="match status" value="1"/>
</dbReference>
<reference evidence="15" key="1">
    <citation type="journal article" date="2006" name="Proc. Natl. Acad. Sci. U.S.A.">
        <title>Genome analysis of the smallest free-living eukaryote Ostreococcus tauri unveils many unique features.</title>
        <authorList>
            <person name="Derelle E."/>
            <person name="Ferraz C."/>
            <person name="Rombauts S."/>
            <person name="Rouze P."/>
            <person name="Worden A.Z."/>
            <person name="Robbens S."/>
            <person name="Partensky F."/>
            <person name="Degroeve S."/>
            <person name="Echeynie S."/>
            <person name="Cooke R."/>
            <person name="Saeys Y."/>
            <person name="Wuyts J."/>
            <person name="Jabbari K."/>
            <person name="Bowler C."/>
            <person name="Panaud O."/>
            <person name="Piegu B."/>
            <person name="Ball S.G."/>
            <person name="Ral J.-P."/>
            <person name="Bouget F.-Y."/>
            <person name="Piganeau G."/>
            <person name="De Baets B."/>
            <person name="Picard A."/>
            <person name="Delseny M."/>
            <person name="Demaille J."/>
            <person name="Van de Peer Y."/>
            <person name="Moreau H."/>
        </authorList>
    </citation>
    <scope>NUCLEOTIDE SEQUENCE [LARGE SCALE GENOMIC DNA]</scope>
    <source>
        <strain evidence="15">OTTH 0595 / CCAP 157/2 / RCC745</strain>
    </source>
</reference>
<dbReference type="PANTHER" id="PTHR11043">
    <property type="entry name" value="ZETA-COAT PROTEIN"/>
    <property type="match status" value="1"/>
</dbReference>
<dbReference type="GO" id="GO:0000139">
    <property type="term" value="C:Golgi membrane"/>
    <property type="evidence" value="ECO:0007669"/>
    <property type="project" value="UniProtKB-SubCell"/>
</dbReference>
<accession>A0A090M7G7</accession>
<evidence type="ECO:0000259" key="13">
    <source>
        <dbReference type="Pfam" id="PF01217"/>
    </source>
</evidence>
<comment type="subcellular location">
    <subcellularLocation>
        <location evidence="12">Cytoplasm</location>
    </subcellularLocation>
    <subcellularLocation>
        <location evidence="1 12">Golgi apparatus membrane</location>
        <topology evidence="1 12">Peripheral membrane protein</topology>
        <orientation evidence="1 12">Cytoplasmic side</orientation>
    </subcellularLocation>
    <subcellularLocation>
        <location evidence="12">Cytoplasmic vesicle</location>
        <location evidence="12">COPI-coated vesicle membrane</location>
        <topology evidence="12">Peripheral membrane protein</topology>
        <orientation evidence="12">Cytoplasmic side</orientation>
    </subcellularLocation>
</comment>
<dbReference type="STRING" id="70448.A0A090M7G7"/>
<dbReference type="PANTHER" id="PTHR11043:SF0">
    <property type="entry name" value="COATOMER SUBUNIT ZETA"/>
    <property type="match status" value="1"/>
</dbReference>
<feature type="domain" description="AP complex mu/sigma subunit" evidence="13">
    <location>
        <begin position="1"/>
        <end position="72"/>
    </location>
</feature>
<evidence type="ECO:0000256" key="6">
    <source>
        <dbReference type="ARBA" id="ARBA00022892"/>
    </source>
</evidence>
<name>A0A090M7G7_OSTTA</name>
<dbReference type="SUPFAM" id="SSF64356">
    <property type="entry name" value="SNARE-like"/>
    <property type="match status" value="1"/>
</dbReference>
<dbReference type="EMBL" id="CAID01000002">
    <property type="protein sequence ID" value="CEG00978.1"/>
    <property type="molecule type" value="Genomic_DNA"/>
</dbReference>
<dbReference type="GeneID" id="9832597"/>
<evidence type="ECO:0000256" key="1">
    <source>
        <dbReference type="ARBA" id="ARBA00004255"/>
    </source>
</evidence>
<evidence type="ECO:0000256" key="10">
    <source>
        <dbReference type="ARBA" id="ARBA00023329"/>
    </source>
</evidence>
<proteinExistence type="inferred from homology"/>